<keyword evidence="2" id="KW-1185">Reference proteome</keyword>
<dbReference type="AlphaFoldDB" id="K2LCD8"/>
<name>K2LCD8_9GAMM</name>
<dbReference type="STRING" id="740709.A10D4_00510"/>
<evidence type="ECO:0000313" key="1">
    <source>
        <dbReference type="EMBL" id="EKE87530.1"/>
    </source>
</evidence>
<evidence type="ECO:0000313" key="2">
    <source>
        <dbReference type="Proteomes" id="UP000014115"/>
    </source>
</evidence>
<dbReference type="Proteomes" id="UP000014115">
    <property type="component" value="Unassembled WGS sequence"/>
</dbReference>
<comment type="caution">
    <text evidence="1">The sequence shown here is derived from an EMBL/GenBank/DDBJ whole genome shotgun (WGS) entry which is preliminary data.</text>
</comment>
<reference evidence="1 2" key="1">
    <citation type="journal article" date="2012" name="J. Bacteriol.">
        <title>Genome Sequence of Idiomarina xiamenensis Type Strain 10-D-4.</title>
        <authorList>
            <person name="Lai Q."/>
            <person name="Wang L."/>
            <person name="Wang W."/>
            <person name="Shao Z."/>
        </authorList>
    </citation>
    <scope>NUCLEOTIDE SEQUENCE [LARGE SCALE GENOMIC DNA]</scope>
    <source>
        <strain evidence="1 2">10-D-4</strain>
    </source>
</reference>
<protein>
    <submittedName>
        <fullName evidence="1">Uncharacterized protein</fullName>
    </submittedName>
</protein>
<gene>
    <name evidence="1" type="ORF">A10D4_00510</name>
</gene>
<organism evidence="1 2">
    <name type="scientific">Idiomarina xiamenensis 10-D-4</name>
    <dbReference type="NCBI Taxonomy" id="740709"/>
    <lineage>
        <taxon>Bacteria</taxon>
        <taxon>Pseudomonadati</taxon>
        <taxon>Pseudomonadota</taxon>
        <taxon>Gammaproteobacteria</taxon>
        <taxon>Alteromonadales</taxon>
        <taxon>Idiomarinaceae</taxon>
        <taxon>Idiomarina</taxon>
    </lineage>
</organism>
<sequence>MAKTFFNAFNQHMLNHSGTNAFGLLNVAHYFAVTIIQTKYYTHFFFVPADDFKAIRAPARVGMQSKDFTVMSTVITNATCKAWVVTTYPSA</sequence>
<accession>K2LCD8</accession>
<proteinExistence type="predicted"/>
<dbReference type="EMBL" id="AMRG01000001">
    <property type="protein sequence ID" value="EKE87530.1"/>
    <property type="molecule type" value="Genomic_DNA"/>
</dbReference>